<comment type="caution">
    <text evidence="2">The sequence shown here is derived from an EMBL/GenBank/DDBJ whole genome shotgun (WGS) entry which is preliminary data.</text>
</comment>
<keyword evidence="3" id="KW-1185">Reference proteome</keyword>
<gene>
    <name evidence="2" type="ORF">D9611_014048</name>
</gene>
<evidence type="ECO:0000313" key="2">
    <source>
        <dbReference type="EMBL" id="KAF5309663.1"/>
    </source>
</evidence>
<proteinExistence type="predicted"/>
<feature type="region of interest" description="Disordered" evidence="1">
    <location>
        <begin position="1"/>
        <end position="90"/>
    </location>
</feature>
<evidence type="ECO:0000256" key="1">
    <source>
        <dbReference type="SAM" id="MobiDB-lite"/>
    </source>
</evidence>
<reference evidence="2 3" key="1">
    <citation type="journal article" date="2020" name="ISME J.">
        <title>Uncovering the hidden diversity of litter-decomposition mechanisms in mushroom-forming fungi.</title>
        <authorList>
            <person name="Floudas D."/>
            <person name="Bentzer J."/>
            <person name="Ahren D."/>
            <person name="Johansson T."/>
            <person name="Persson P."/>
            <person name="Tunlid A."/>
        </authorList>
    </citation>
    <scope>NUCLEOTIDE SEQUENCE [LARGE SCALE GENOMIC DNA]</scope>
    <source>
        <strain evidence="2 3">CBS 175.51</strain>
    </source>
</reference>
<name>A0A8H5ARL2_9AGAR</name>
<protein>
    <submittedName>
        <fullName evidence="2">Uncharacterized protein</fullName>
    </submittedName>
</protein>
<feature type="compositionally biased region" description="Polar residues" evidence="1">
    <location>
        <begin position="34"/>
        <end position="59"/>
    </location>
</feature>
<accession>A0A8H5ARL2</accession>
<evidence type="ECO:0000313" key="3">
    <source>
        <dbReference type="Proteomes" id="UP000541558"/>
    </source>
</evidence>
<dbReference type="EMBL" id="JAACJK010000234">
    <property type="protein sequence ID" value="KAF5309663.1"/>
    <property type="molecule type" value="Genomic_DNA"/>
</dbReference>
<dbReference type="Proteomes" id="UP000541558">
    <property type="component" value="Unassembled WGS sequence"/>
</dbReference>
<sequence>MTPAHHFNFGNVLQNNDDPEAKTRGQNRRATYGVKTSSTTTRRKLQQSIEVIQAVPSSLDSEEASAHDGESSKLYSPRHNDSDVANEVVG</sequence>
<dbReference type="AlphaFoldDB" id="A0A8H5ARL2"/>
<organism evidence="2 3">
    <name type="scientific">Ephemerocybe angulata</name>
    <dbReference type="NCBI Taxonomy" id="980116"/>
    <lineage>
        <taxon>Eukaryota</taxon>
        <taxon>Fungi</taxon>
        <taxon>Dikarya</taxon>
        <taxon>Basidiomycota</taxon>
        <taxon>Agaricomycotina</taxon>
        <taxon>Agaricomycetes</taxon>
        <taxon>Agaricomycetidae</taxon>
        <taxon>Agaricales</taxon>
        <taxon>Agaricineae</taxon>
        <taxon>Psathyrellaceae</taxon>
        <taxon>Ephemerocybe</taxon>
    </lineage>
</organism>